<proteinExistence type="predicted"/>
<reference evidence="2" key="1">
    <citation type="submission" date="2019-03" db="EMBL/GenBank/DDBJ databases">
        <title>Flavobacterium sp.</title>
        <authorList>
            <person name="Kim H."/>
        </authorList>
    </citation>
    <scope>NUCLEOTIDE SEQUENCE [LARGE SCALE GENOMIC DNA]</scope>
    <source>
        <strain evidence="2">GS13</strain>
    </source>
</reference>
<dbReference type="Gene3D" id="3.30.2020.40">
    <property type="entry name" value="Uncharacterised protein PF10387, DUF2442"/>
    <property type="match status" value="1"/>
</dbReference>
<name>A0A4P6YA10_9FLAO</name>
<dbReference type="Proteomes" id="UP000291124">
    <property type="component" value="Chromosome"/>
</dbReference>
<dbReference type="InterPro" id="IPR018841">
    <property type="entry name" value="DUF2442"/>
</dbReference>
<evidence type="ECO:0000313" key="1">
    <source>
        <dbReference type="EMBL" id="QBN19921.1"/>
    </source>
</evidence>
<gene>
    <name evidence="1" type="ORF">E1750_14315</name>
</gene>
<protein>
    <submittedName>
        <fullName evidence="1">DUF2442 domain-containing protein</fullName>
    </submittedName>
</protein>
<dbReference type="OrthoDB" id="9807561at2"/>
<evidence type="ECO:0000313" key="2">
    <source>
        <dbReference type="Proteomes" id="UP000291124"/>
    </source>
</evidence>
<dbReference type="EMBL" id="CP037933">
    <property type="protein sequence ID" value="QBN19921.1"/>
    <property type="molecule type" value="Genomic_DNA"/>
</dbReference>
<accession>A0A4P6YA10</accession>
<sequence>MEAKKIWFDDEFIFVETTENKIGKMPLNWFPRLKNATIDQLERFELWSDNSWIHWEFLGEDLSVEGFFKFRKELQSSN</sequence>
<organism evidence="1 2">
    <name type="scientific">Flavobacterium nackdongense</name>
    <dbReference type="NCBI Taxonomy" id="2547394"/>
    <lineage>
        <taxon>Bacteria</taxon>
        <taxon>Pseudomonadati</taxon>
        <taxon>Bacteroidota</taxon>
        <taxon>Flavobacteriia</taxon>
        <taxon>Flavobacteriales</taxon>
        <taxon>Flavobacteriaceae</taxon>
        <taxon>Flavobacterium</taxon>
    </lineage>
</organism>
<dbReference type="AlphaFoldDB" id="A0A4P6YA10"/>
<dbReference type="Pfam" id="PF10387">
    <property type="entry name" value="DUF2442"/>
    <property type="match status" value="1"/>
</dbReference>
<keyword evidence="2" id="KW-1185">Reference proteome</keyword>
<dbReference type="RefSeq" id="WP_133277437.1">
    <property type="nucleotide sequence ID" value="NZ_CP037933.1"/>
</dbReference>
<dbReference type="KEGG" id="fnk:E1750_14315"/>